<dbReference type="Proteomes" id="UP001501074">
    <property type="component" value="Unassembled WGS sequence"/>
</dbReference>
<accession>A0ABP6ZXV4</accession>
<feature type="active site" description="Proton donor" evidence="4">
    <location>
        <position position="95"/>
    </location>
</feature>
<keyword evidence="7" id="KW-1185">Reference proteome</keyword>
<feature type="active site" description="Nucleophile" evidence="4">
    <location>
        <position position="220"/>
    </location>
</feature>
<dbReference type="SUPFAM" id="SSF51445">
    <property type="entry name" value="(Trans)glycosidases"/>
    <property type="match status" value="1"/>
</dbReference>
<evidence type="ECO:0000256" key="1">
    <source>
        <dbReference type="ARBA" id="ARBA00007754"/>
    </source>
</evidence>
<dbReference type="PANTHER" id="PTHR40079:SF4">
    <property type="entry name" value="GH26 DOMAIN-CONTAINING PROTEIN-RELATED"/>
    <property type="match status" value="1"/>
</dbReference>
<dbReference type="InterPro" id="IPR022790">
    <property type="entry name" value="GH26_dom"/>
</dbReference>
<evidence type="ECO:0000259" key="5">
    <source>
        <dbReference type="PROSITE" id="PS51764"/>
    </source>
</evidence>
<evidence type="ECO:0000256" key="4">
    <source>
        <dbReference type="PROSITE-ProRule" id="PRU01100"/>
    </source>
</evidence>
<sequence>MRKFSDWLGRDVDYVVDFSMRRTWDDIADPAYQLSAWQDSGYRMVYGLAMLPENKDLDVSLAAGARGEYDQYFRTLAENLVAYGQGDAILRLGWEFNLGSWRWHPDDADDFIGYWRSVVTVMHSVPGAENLRFDWNVHNGGDTYDSTTFYPGDGYVDYVGVDVYDISWADNTYPYPAKCAAQCRHRRQKAAWDNTLNSRFGLASWSKFAAAHGKPMSLPEWGLWAQRPDGHGGGDDPYFIGQMHDFIADPANNVAYQAYFEYDVGEKGTHRLTELKASGRNFRALFAGE</sequence>
<evidence type="ECO:0000313" key="6">
    <source>
        <dbReference type="EMBL" id="GAA3620070.1"/>
    </source>
</evidence>
<dbReference type="InterPro" id="IPR017853">
    <property type="entry name" value="GH"/>
</dbReference>
<evidence type="ECO:0000256" key="2">
    <source>
        <dbReference type="ARBA" id="ARBA00022801"/>
    </source>
</evidence>
<comment type="caution">
    <text evidence="6">The sequence shown here is derived from an EMBL/GenBank/DDBJ whole genome shotgun (WGS) entry which is preliminary data.</text>
</comment>
<protein>
    <recommendedName>
        <fullName evidence="5">GH26 domain-containing protein</fullName>
    </recommendedName>
</protein>
<dbReference type="PANTHER" id="PTHR40079">
    <property type="entry name" value="MANNAN ENDO-1,4-BETA-MANNOSIDASE E-RELATED"/>
    <property type="match status" value="1"/>
</dbReference>
<keyword evidence="2 4" id="KW-0378">Hydrolase</keyword>
<dbReference type="RefSeq" id="WP_231481010.1">
    <property type="nucleotide sequence ID" value="NZ_BAAAZO010000006.1"/>
</dbReference>
<name>A0ABP6ZXV4_9ACTN</name>
<evidence type="ECO:0000313" key="7">
    <source>
        <dbReference type="Proteomes" id="UP001501074"/>
    </source>
</evidence>
<dbReference type="EMBL" id="BAAAZO010000006">
    <property type="protein sequence ID" value="GAA3620070.1"/>
    <property type="molecule type" value="Genomic_DNA"/>
</dbReference>
<proteinExistence type="inferred from homology"/>
<keyword evidence="3 4" id="KW-0326">Glycosidase</keyword>
<comment type="similarity">
    <text evidence="1 4">Belongs to the glycosyl hydrolase 26 family.</text>
</comment>
<reference evidence="7" key="1">
    <citation type="journal article" date="2019" name="Int. J. Syst. Evol. Microbiol.">
        <title>The Global Catalogue of Microorganisms (GCM) 10K type strain sequencing project: providing services to taxonomists for standard genome sequencing and annotation.</title>
        <authorList>
            <consortium name="The Broad Institute Genomics Platform"/>
            <consortium name="The Broad Institute Genome Sequencing Center for Infectious Disease"/>
            <person name="Wu L."/>
            <person name="Ma J."/>
        </authorList>
    </citation>
    <scope>NUCLEOTIDE SEQUENCE [LARGE SCALE GENOMIC DNA]</scope>
    <source>
        <strain evidence="7">JCM 16902</strain>
    </source>
</reference>
<feature type="domain" description="GH26" evidence="5">
    <location>
        <begin position="1"/>
        <end position="288"/>
    </location>
</feature>
<evidence type="ECO:0000256" key="3">
    <source>
        <dbReference type="ARBA" id="ARBA00023295"/>
    </source>
</evidence>
<dbReference type="Pfam" id="PF02156">
    <property type="entry name" value="Glyco_hydro_26"/>
    <property type="match status" value="1"/>
</dbReference>
<dbReference type="InterPro" id="IPR000805">
    <property type="entry name" value="Glyco_hydro_26"/>
</dbReference>
<dbReference type="Gene3D" id="3.20.20.80">
    <property type="entry name" value="Glycosidases"/>
    <property type="match status" value="1"/>
</dbReference>
<dbReference type="PROSITE" id="PS51764">
    <property type="entry name" value="GH26"/>
    <property type="match status" value="1"/>
</dbReference>
<gene>
    <name evidence="6" type="ORF">GCM10022223_41160</name>
</gene>
<organism evidence="6 7">
    <name type="scientific">Kineosporia mesophila</name>
    <dbReference type="NCBI Taxonomy" id="566012"/>
    <lineage>
        <taxon>Bacteria</taxon>
        <taxon>Bacillati</taxon>
        <taxon>Actinomycetota</taxon>
        <taxon>Actinomycetes</taxon>
        <taxon>Kineosporiales</taxon>
        <taxon>Kineosporiaceae</taxon>
        <taxon>Kineosporia</taxon>
    </lineage>
</organism>